<keyword evidence="3" id="KW-1185">Reference proteome</keyword>
<gene>
    <name evidence="2" type="ORF">CSSPTR1EN2_LOCUS16623</name>
</gene>
<evidence type="ECO:0000313" key="2">
    <source>
        <dbReference type="EMBL" id="CAK9223020.1"/>
    </source>
</evidence>
<sequence>MGEKTTDSESQEAQEFLNIPATSSSTANLAPYLIHQSSHDAPSSNYRDTVALDAFLQSRMIIMAPASIPDITKELHHYGAAQPGFPRSSQGHVFSLSTEKSDAEPLSNNHSESLPLLNIEEIGLEGGEGLDVPVSGQADSEVSSGAFDIDQHGKFVADELFRGWNLKHRTPGFQMKADQHGMPSEETLQRGIVGSQDPTNSVESLDRIMAGSEEDSNEHSLQNNNKKYGEMECPLAGSRQQNPNLCPTGKDEFDKAEQFLIPALDEGGHHWWPLDAHCTPPFKKLKKEHQLGTRIVHGPVNFPAFSGKGEQQVSGLVWWDPCKQQPETDPAAFKKGKCHSGNCLQGS</sequence>
<evidence type="ECO:0000313" key="3">
    <source>
        <dbReference type="Proteomes" id="UP001497512"/>
    </source>
</evidence>
<proteinExistence type="predicted"/>
<name>A0ABP0UJU1_9BRYO</name>
<dbReference type="Proteomes" id="UP001497512">
    <property type="component" value="Chromosome 4"/>
</dbReference>
<dbReference type="EMBL" id="OZ019896">
    <property type="protein sequence ID" value="CAK9223020.1"/>
    <property type="molecule type" value="Genomic_DNA"/>
</dbReference>
<evidence type="ECO:0000256" key="1">
    <source>
        <dbReference type="SAM" id="MobiDB-lite"/>
    </source>
</evidence>
<protein>
    <submittedName>
        <fullName evidence="2">Uncharacterized protein</fullName>
    </submittedName>
</protein>
<accession>A0ABP0UJU1</accession>
<reference evidence="2" key="1">
    <citation type="submission" date="2024-02" db="EMBL/GenBank/DDBJ databases">
        <authorList>
            <consortium name="ELIXIR-Norway"/>
            <consortium name="Elixir Norway"/>
        </authorList>
    </citation>
    <scope>NUCLEOTIDE SEQUENCE</scope>
</reference>
<organism evidence="2 3">
    <name type="scientific">Sphagnum troendelagicum</name>
    <dbReference type="NCBI Taxonomy" id="128251"/>
    <lineage>
        <taxon>Eukaryota</taxon>
        <taxon>Viridiplantae</taxon>
        <taxon>Streptophyta</taxon>
        <taxon>Embryophyta</taxon>
        <taxon>Bryophyta</taxon>
        <taxon>Sphagnophytina</taxon>
        <taxon>Sphagnopsida</taxon>
        <taxon>Sphagnales</taxon>
        <taxon>Sphagnaceae</taxon>
        <taxon>Sphagnum</taxon>
    </lineage>
</organism>
<feature type="region of interest" description="Disordered" evidence="1">
    <location>
        <begin position="1"/>
        <end position="21"/>
    </location>
</feature>